<evidence type="ECO:0000259" key="1">
    <source>
        <dbReference type="Pfam" id="PF00881"/>
    </source>
</evidence>
<dbReference type="EMBL" id="WBZC01000001">
    <property type="protein sequence ID" value="KAB3541001.1"/>
    <property type="molecule type" value="Genomic_DNA"/>
</dbReference>
<name>A0A6I0FDL1_9FIRM</name>
<comment type="caution">
    <text evidence="2">The sequence shown here is derived from an EMBL/GenBank/DDBJ whole genome shotgun (WGS) entry which is preliminary data.</text>
</comment>
<dbReference type="CDD" id="cd02142">
    <property type="entry name" value="McbC_SagB-like_oxidoreductase"/>
    <property type="match status" value="1"/>
</dbReference>
<keyword evidence="3" id="KW-1185">Reference proteome</keyword>
<dbReference type="Proteomes" id="UP000432715">
    <property type="component" value="Unassembled WGS sequence"/>
</dbReference>
<accession>A0A6I0FDL1</accession>
<evidence type="ECO:0000313" key="2">
    <source>
        <dbReference type="EMBL" id="KAB3541001.1"/>
    </source>
</evidence>
<dbReference type="Gene3D" id="3.40.109.10">
    <property type="entry name" value="NADH Oxidase"/>
    <property type="match status" value="1"/>
</dbReference>
<dbReference type="SUPFAM" id="SSF55469">
    <property type="entry name" value="FMN-dependent nitroreductase-like"/>
    <property type="match status" value="1"/>
</dbReference>
<dbReference type="Pfam" id="PF00881">
    <property type="entry name" value="Nitroreductase"/>
    <property type="match status" value="1"/>
</dbReference>
<dbReference type="RefSeq" id="WP_151859590.1">
    <property type="nucleotide sequence ID" value="NZ_WBZC01000001.1"/>
</dbReference>
<feature type="domain" description="Nitroreductase" evidence="1">
    <location>
        <begin position="65"/>
        <end position="247"/>
    </location>
</feature>
<dbReference type="InterPro" id="IPR000415">
    <property type="entry name" value="Nitroreductase-like"/>
</dbReference>
<sequence length="248" mass="28434">MNSIKENREFMKANFNLLENIETDQQKEITQPPLEKPADKAAPTIKLPKVKGDTIKNNDFYRVMKERRSKRKYNNQHMTIEELAFLLWATQGVDQIKGDNYATIRPAPSGGARHPFETYLLINNVKDIEPGIYRYLALSHELQLIKEDDNFEKHSLDITLGQKFVAKSAVLFIWSCIPYRSEWRYNISAHKTMLLDAGHLCQNLYLACEAIDWGTCAIAAYNQSLADTLLRLDGDDEFVVYMAAVGKV</sequence>
<dbReference type="NCBIfam" id="TIGR03605">
    <property type="entry name" value="antibiot_sagB"/>
    <property type="match status" value="1"/>
</dbReference>
<dbReference type="AlphaFoldDB" id="A0A6I0FDL1"/>
<dbReference type="InterPro" id="IPR020051">
    <property type="entry name" value="SagB-type_dehydrogenase"/>
</dbReference>
<dbReference type="InterPro" id="IPR029479">
    <property type="entry name" value="Nitroreductase"/>
</dbReference>
<reference evidence="2 3" key="1">
    <citation type="submission" date="2019-10" db="EMBL/GenBank/DDBJ databases">
        <title>Alkaliphilus serpentinus sp. nov. and Alkaliphilus pronyensis sp. nov., two novel anaerobic alkaliphilic species isolated from the serpentinized-hosted hydrothermal field of the Prony Bay (New Caledonia).</title>
        <authorList>
            <person name="Postec A."/>
        </authorList>
    </citation>
    <scope>NUCLEOTIDE SEQUENCE [LARGE SCALE GENOMIC DNA]</scope>
    <source>
        <strain evidence="2 3">LacV</strain>
    </source>
</reference>
<dbReference type="OrthoDB" id="9801593at2"/>
<protein>
    <submittedName>
        <fullName evidence="2">SagB/ThcOx family dehydrogenase</fullName>
    </submittedName>
</protein>
<proteinExistence type="predicted"/>
<gene>
    <name evidence="2" type="ORF">F8154_00340</name>
</gene>
<dbReference type="InterPro" id="IPR052544">
    <property type="entry name" value="Bacteriocin_Proc_Enz"/>
</dbReference>
<dbReference type="GO" id="GO:0016491">
    <property type="term" value="F:oxidoreductase activity"/>
    <property type="evidence" value="ECO:0007669"/>
    <property type="project" value="InterPro"/>
</dbReference>
<organism evidence="2 3">
    <name type="scientific">Alkaliphilus pronyensis</name>
    <dbReference type="NCBI Taxonomy" id="1482732"/>
    <lineage>
        <taxon>Bacteria</taxon>
        <taxon>Bacillati</taxon>
        <taxon>Bacillota</taxon>
        <taxon>Clostridia</taxon>
        <taxon>Peptostreptococcales</taxon>
        <taxon>Natronincolaceae</taxon>
        <taxon>Alkaliphilus</taxon>
    </lineage>
</organism>
<evidence type="ECO:0000313" key="3">
    <source>
        <dbReference type="Proteomes" id="UP000432715"/>
    </source>
</evidence>
<dbReference type="PANTHER" id="PTHR43745">
    <property type="entry name" value="NITROREDUCTASE MJ1384-RELATED"/>
    <property type="match status" value="1"/>
</dbReference>
<dbReference type="PANTHER" id="PTHR43745:SF2">
    <property type="entry name" value="NITROREDUCTASE MJ1384-RELATED"/>
    <property type="match status" value="1"/>
</dbReference>